<dbReference type="Pfam" id="PF01565">
    <property type="entry name" value="FAD_binding_4"/>
    <property type="match status" value="1"/>
</dbReference>
<protein>
    <recommendedName>
        <fullName evidence="6">FAD-binding PCMH-type domain-containing protein</fullName>
    </recommendedName>
</protein>
<comment type="similarity">
    <text evidence="1">Belongs to the oxygen-dependent FAD-linked oxidoreductase family.</text>
</comment>
<dbReference type="PROSITE" id="PS51387">
    <property type="entry name" value="FAD_PCMH"/>
    <property type="match status" value="1"/>
</dbReference>
<reference evidence="7" key="1">
    <citation type="journal article" date="2020" name="BMC Genomics">
        <title>Correction to: Identification and distribution of gene clusters required for synthesis of sphingolipid metabolism inhibitors in diverse species of the filamentous fungus Fusarium.</title>
        <authorList>
            <person name="Kim H.S."/>
            <person name="Lohmar J.M."/>
            <person name="Busman M."/>
            <person name="Brown D.W."/>
            <person name="Naumann T.A."/>
            <person name="Divon H.H."/>
            <person name="Lysoe E."/>
            <person name="Uhlig S."/>
            <person name="Proctor R.H."/>
        </authorList>
    </citation>
    <scope>NUCLEOTIDE SEQUENCE</scope>
    <source>
        <strain evidence="7">NRRL 20472</strain>
    </source>
</reference>
<evidence type="ECO:0000256" key="1">
    <source>
        <dbReference type="ARBA" id="ARBA00005466"/>
    </source>
</evidence>
<dbReference type="InterPro" id="IPR016169">
    <property type="entry name" value="FAD-bd_PCMH_sub2"/>
</dbReference>
<sequence length="494" mass="54229">MRRSTLGFAFLWSVGIAASTGSSEACSQLASSFTSQDVLFPNSSHYDAERKNFWDQRSAAFPACIVFPNSANQVAEAIEILHSTKAEFAIRGGGHMNFPGSNNIDGGVLLALNKLNSIQVHTNSYQSIPSVSVDAGSKWNEVYDALSPYGLYTIGGRLKTIGVPGLTLIGGLHYFTNKYGWTADNVLEYHVVLGNGTQVVANRTTHADLYWALKGGANNFGIVTRFVFQAYKIPTLSTTTMKFDNASIDKFIETISQYTIHNDGALGSGPVTTMSCNTTTKEINVEFIGVQEGGESPPSRFSAFTAIPPTEIFNNVTTPKDWHNKFDTPNGLSRILFGHHTIHAEAVDRLKEIIHAWVDATSEIEDIEGLASGFVLNTFPASAARPAQVNGVGNIFGVEEQPMILWQLTTAWKNQVDDLQVTSWARRFLDYQHTINQEKGLSTDLIYAGDAAEWQNPFSVLPSHNLQRLKTVRAVYDPDLVFTRQNWGGFKLGS</sequence>
<dbReference type="AlphaFoldDB" id="A0A8H4TRT5"/>
<feature type="chain" id="PRO_5034686493" description="FAD-binding PCMH-type domain-containing protein" evidence="5">
    <location>
        <begin position="26"/>
        <end position="494"/>
    </location>
</feature>
<name>A0A8H4TRT5_9HYPO</name>
<comment type="caution">
    <text evidence="7">The sequence shown here is derived from an EMBL/GenBank/DDBJ whole genome shotgun (WGS) entry which is preliminary data.</text>
</comment>
<evidence type="ECO:0000256" key="4">
    <source>
        <dbReference type="ARBA" id="ARBA00023002"/>
    </source>
</evidence>
<dbReference type="GO" id="GO:0071949">
    <property type="term" value="F:FAD binding"/>
    <property type="evidence" value="ECO:0007669"/>
    <property type="project" value="InterPro"/>
</dbReference>
<dbReference type="OrthoDB" id="2151789at2759"/>
<dbReference type="PANTHER" id="PTHR42973">
    <property type="entry name" value="BINDING OXIDOREDUCTASE, PUTATIVE (AFU_ORTHOLOGUE AFUA_1G17690)-RELATED"/>
    <property type="match status" value="1"/>
</dbReference>
<feature type="domain" description="FAD-binding PCMH-type" evidence="6">
    <location>
        <begin position="58"/>
        <end position="233"/>
    </location>
</feature>
<keyword evidence="5" id="KW-0732">Signal</keyword>
<evidence type="ECO:0000256" key="2">
    <source>
        <dbReference type="ARBA" id="ARBA00022630"/>
    </source>
</evidence>
<evidence type="ECO:0000256" key="5">
    <source>
        <dbReference type="SAM" id="SignalP"/>
    </source>
</evidence>
<dbReference type="GO" id="GO:0016491">
    <property type="term" value="F:oxidoreductase activity"/>
    <property type="evidence" value="ECO:0007669"/>
    <property type="project" value="UniProtKB-KW"/>
</dbReference>
<accession>A0A8H4TRT5</accession>
<dbReference type="Gene3D" id="3.30.465.10">
    <property type="match status" value="1"/>
</dbReference>
<dbReference type="PANTHER" id="PTHR42973:SF53">
    <property type="entry name" value="FAD-BINDING PCMH-TYPE DOMAIN-CONTAINING PROTEIN-RELATED"/>
    <property type="match status" value="1"/>
</dbReference>
<reference evidence="7" key="2">
    <citation type="submission" date="2020-05" db="EMBL/GenBank/DDBJ databases">
        <authorList>
            <person name="Kim H.-S."/>
            <person name="Proctor R.H."/>
            <person name="Brown D.W."/>
        </authorList>
    </citation>
    <scope>NUCLEOTIDE SEQUENCE</scope>
    <source>
        <strain evidence="7">NRRL 20472</strain>
    </source>
</reference>
<feature type="signal peptide" evidence="5">
    <location>
        <begin position="1"/>
        <end position="25"/>
    </location>
</feature>
<organism evidence="7 8">
    <name type="scientific">Fusarium sarcochroum</name>
    <dbReference type="NCBI Taxonomy" id="1208366"/>
    <lineage>
        <taxon>Eukaryota</taxon>
        <taxon>Fungi</taxon>
        <taxon>Dikarya</taxon>
        <taxon>Ascomycota</taxon>
        <taxon>Pezizomycotina</taxon>
        <taxon>Sordariomycetes</taxon>
        <taxon>Hypocreomycetidae</taxon>
        <taxon>Hypocreales</taxon>
        <taxon>Nectriaceae</taxon>
        <taxon>Fusarium</taxon>
        <taxon>Fusarium lateritium species complex</taxon>
    </lineage>
</organism>
<keyword evidence="2" id="KW-0285">Flavoprotein</keyword>
<dbReference type="InterPro" id="IPR036318">
    <property type="entry name" value="FAD-bd_PCMH-like_sf"/>
</dbReference>
<keyword evidence="8" id="KW-1185">Reference proteome</keyword>
<dbReference type="InterPro" id="IPR006094">
    <property type="entry name" value="Oxid_FAD_bind_N"/>
</dbReference>
<evidence type="ECO:0000256" key="3">
    <source>
        <dbReference type="ARBA" id="ARBA00022827"/>
    </source>
</evidence>
<keyword evidence="4" id="KW-0560">Oxidoreductase</keyword>
<evidence type="ECO:0000313" key="8">
    <source>
        <dbReference type="Proteomes" id="UP000622797"/>
    </source>
</evidence>
<dbReference type="SUPFAM" id="SSF56176">
    <property type="entry name" value="FAD-binding/transporter-associated domain-like"/>
    <property type="match status" value="1"/>
</dbReference>
<gene>
    <name evidence="7" type="ORF">FSARC_9176</name>
</gene>
<evidence type="ECO:0000313" key="7">
    <source>
        <dbReference type="EMBL" id="KAF4962772.1"/>
    </source>
</evidence>
<proteinExistence type="inferred from homology"/>
<dbReference type="Proteomes" id="UP000622797">
    <property type="component" value="Unassembled WGS sequence"/>
</dbReference>
<dbReference type="EMBL" id="JABEXW010000525">
    <property type="protein sequence ID" value="KAF4962772.1"/>
    <property type="molecule type" value="Genomic_DNA"/>
</dbReference>
<evidence type="ECO:0000259" key="6">
    <source>
        <dbReference type="PROSITE" id="PS51387"/>
    </source>
</evidence>
<dbReference type="InterPro" id="IPR050416">
    <property type="entry name" value="FAD-linked_Oxidoreductase"/>
</dbReference>
<dbReference type="InterPro" id="IPR016166">
    <property type="entry name" value="FAD-bd_PCMH"/>
</dbReference>
<keyword evidence="3" id="KW-0274">FAD</keyword>